<dbReference type="InterPro" id="IPR021765">
    <property type="entry name" value="UstYa-like"/>
</dbReference>
<keyword evidence="4" id="KW-1133">Transmembrane helix</keyword>
<comment type="pathway">
    <text evidence="1">Mycotoxin biosynthesis.</text>
</comment>
<dbReference type="EMBL" id="ML993583">
    <property type="protein sequence ID" value="KAF2171487.1"/>
    <property type="molecule type" value="Genomic_DNA"/>
</dbReference>
<keyword evidence="6" id="KW-1185">Reference proteome</keyword>
<keyword evidence="4" id="KW-0812">Transmembrane</keyword>
<feature type="transmembrane region" description="Helical" evidence="4">
    <location>
        <begin position="52"/>
        <end position="70"/>
    </location>
</feature>
<organism evidence="5 6">
    <name type="scientific">Zasmidium cellare ATCC 36951</name>
    <dbReference type="NCBI Taxonomy" id="1080233"/>
    <lineage>
        <taxon>Eukaryota</taxon>
        <taxon>Fungi</taxon>
        <taxon>Dikarya</taxon>
        <taxon>Ascomycota</taxon>
        <taxon>Pezizomycotina</taxon>
        <taxon>Dothideomycetes</taxon>
        <taxon>Dothideomycetidae</taxon>
        <taxon>Mycosphaerellales</taxon>
        <taxon>Mycosphaerellaceae</taxon>
        <taxon>Zasmidium</taxon>
    </lineage>
</organism>
<evidence type="ECO:0000313" key="5">
    <source>
        <dbReference type="EMBL" id="KAF2171487.1"/>
    </source>
</evidence>
<protein>
    <submittedName>
        <fullName evidence="5">Uncharacterized protein</fullName>
    </submittedName>
</protein>
<keyword evidence="2" id="KW-0560">Oxidoreductase</keyword>
<accession>A0A6A6CWB6</accession>
<keyword evidence="4" id="KW-0472">Membrane</keyword>
<sequence length="264" mass="29994">MSFFKQLATNSINPESLETIEPEDLVDKSIDYIDRELDFRLLQRSYRRLKRCIAFLVAFLALAVVALAISDRKRSGMGEHELRPKYPVPELPWTATTFEKHDLFSAPSNAESDEAWASLMPPGDGFLLLPTIVTTPAHLPPGQSHPATNTSTLYDTTLFHSLHCLIHIRTSLSTLIASIAHDNTQLVYELLVKSQEEHVRHCFDYLRQGVMCQGDLTLEWPRTEDDGSGRRFAVDGWGVGHVCRSWDAVMEFMEEHSVTRHMNE</sequence>
<dbReference type="GO" id="GO:0043386">
    <property type="term" value="P:mycotoxin biosynthetic process"/>
    <property type="evidence" value="ECO:0007669"/>
    <property type="project" value="InterPro"/>
</dbReference>
<dbReference type="Proteomes" id="UP000799537">
    <property type="component" value="Unassembled WGS sequence"/>
</dbReference>
<dbReference type="OrthoDB" id="3687641at2759"/>
<dbReference type="Pfam" id="PF11807">
    <property type="entry name" value="UstYa"/>
    <property type="match status" value="1"/>
</dbReference>
<dbReference type="PANTHER" id="PTHR33365">
    <property type="entry name" value="YALI0B05434P"/>
    <property type="match status" value="1"/>
</dbReference>
<comment type="similarity">
    <text evidence="3">Belongs to the ustYa family.</text>
</comment>
<proteinExistence type="inferred from homology"/>
<dbReference type="GO" id="GO:0016491">
    <property type="term" value="F:oxidoreductase activity"/>
    <property type="evidence" value="ECO:0007669"/>
    <property type="project" value="UniProtKB-KW"/>
</dbReference>
<dbReference type="GeneID" id="54557845"/>
<reference evidence="5" key="1">
    <citation type="journal article" date="2020" name="Stud. Mycol.">
        <title>101 Dothideomycetes genomes: a test case for predicting lifestyles and emergence of pathogens.</title>
        <authorList>
            <person name="Haridas S."/>
            <person name="Albert R."/>
            <person name="Binder M."/>
            <person name="Bloem J."/>
            <person name="Labutti K."/>
            <person name="Salamov A."/>
            <person name="Andreopoulos B."/>
            <person name="Baker S."/>
            <person name="Barry K."/>
            <person name="Bills G."/>
            <person name="Bluhm B."/>
            <person name="Cannon C."/>
            <person name="Castanera R."/>
            <person name="Culley D."/>
            <person name="Daum C."/>
            <person name="Ezra D."/>
            <person name="Gonzalez J."/>
            <person name="Henrissat B."/>
            <person name="Kuo A."/>
            <person name="Liang C."/>
            <person name="Lipzen A."/>
            <person name="Lutzoni F."/>
            <person name="Magnuson J."/>
            <person name="Mondo S."/>
            <person name="Nolan M."/>
            <person name="Ohm R."/>
            <person name="Pangilinan J."/>
            <person name="Park H.-J."/>
            <person name="Ramirez L."/>
            <person name="Alfaro M."/>
            <person name="Sun H."/>
            <person name="Tritt A."/>
            <person name="Yoshinaga Y."/>
            <person name="Zwiers L.-H."/>
            <person name="Turgeon B."/>
            <person name="Goodwin S."/>
            <person name="Spatafora J."/>
            <person name="Crous P."/>
            <person name="Grigoriev I."/>
        </authorList>
    </citation>
    <scope>NUCLEOTIDE SEQUENCE</scope>
    <source>
        <strain evidence="5">ATCC 36951</strain>
    </source>
</reference>
<name>A0A6A6CWB6_ZASCE</name>
<dbReference type="AlphaFoldDB" id="A0A6A6CWB6"/>
<evidence type="ECO:0000256" key="2">
    <source>
        <dbReference type="ARBA" id="ARBA00023002"/>
    </source>
</evidence>
<evidence type="ECO:0000256" key="3">
    <source>
        <dbReference type="ARBA" id="ARBA00035112"/>
    </source>
</evidence>
<dbReference type="PANTHER" id="PTHR33365:SF11">
    <property type="entry name" value="TAT PATHWAY SIGNAL SEQUENCE"/>
    <property type="match status" value="1"/>
</dbReference>
<evidence type="ECO:0000256" key="1">
    <source>
        <dbReference type="ARBA" id="ARBA00004685"/>
    </source>
</evidence>
<gene>
    <name evidence="5" type="ORF">M409DRAFT_18604</name>
</gene>
<dbReference type="RefSeq" id="XP_033672376.1">
    <property type="nucleotide sequence ID" value="XM_033804573.1"/>
</dbReference>
<evidence type="ECO:0000313" key="6">
    <source>
        <dbReference type="Proteomes" id="UP000799537"/>
    </source>
</evidence>
<evidence type="ECO:0000256" key="4">
    <source>
        <dbReference type="SAM" id="Phobius"/>
    </source>
</evidence>